<proteinExistence type="predicted"/>
<evidence type="ECO:0000313" key="1">
    <source>
        <dbReference type="EMBL" id="OMO56342.1"/>
    </source>
</evidence>
<comment type="caution">
    <text evidence="1">The sequence shown here is derived from an EMBL/GenBank/DDBJ whole genome shotgun (WGS) entry which is preliminary data.</text>
</comment>
<sequence length="21" mass="2420">MAAAATREWWLADTKFLGSFF</sequence>
<keyword evidence="2" id="KW-1185">Reference proteome</keyword>
<dbReference type="EMBL" id="AWWV01014515">
    <property type="protein sequence ID" value="OMO56342.1"/>
    <property type="molecule type" value="Genomic_DNA"/>
</dbReference>
<gene>
    <name evidence="1" type="ORF">CCACVL1_26631</name>
</gene>
<evidence type="ECO:0000313" key="2">
    <source>
        <dbReference type="Proteomes" id="UP000188268"/>
    </source>
</evidence>
<reference evidence="1 2" key="1">
    <citation type="submission" date="2013-09" db="EMBL/GenBank/DDBJ databases">
        <title>Corchorus capsularis genome sequencing.</title>
        <authorList>
            <person name="Alam M."/>
            <person name="Haque M.S."/>
            <person name="Islam M.S."/>
            <person name="Emdad E.M."/>
            <person name="Islam M.M."/>
            <person name="Ahmed B."/>
            <person name="Halim A."/>
            <person name="Hossen Q.M.M."/>
            <person name="Hossain M.Z."/>
            <person name="Ahmed R."/>
            <person name="Khan M.M."/>
            <person name="Islam R."/>
            <person name="Rashid M.M."/>
            <person name="Khan S.A."/>
            <person name="Rahman M.S."/>
            <person name="Alam M."/>
        </authorList>
    </citation>
    <scope>NUCLEOTIDE SEQUENCE [LARGE SCALE GENOMIC DNA]</scope>
    <source>
        <strain evidence="2">cv. CVL-1</strain>
        <tissue evidence="1">Whole seedling</tissue>
    </source>
</reference>
<protein>
    <submittedName>
        <fullName evidence="1">Uncharacterized protein</fullName>
    </submittedName>
</protein>
<organism evidence="1 2">
    <name type="scientific">Corchorus capsularis</name>
    <name type="common">Jute</name>
    <dbReference type="NCBI Taxonomy" id="210143"/>
    <lineage>
        <taxon>Eukaryota</taxon>
        <taxon>Viridiplantae</taxon>
        <taxon>Streptophyta</taxon>
        <taxon>Embryophyta</taxon>
        <taxon>Tracheophyta</taxon>
        <taxon>Spermatophyta</taxon>
        <taxon>Magnoliopsida</taxon>
        <taxon>eudicotyledons</taxon>
        <taxon>Gunneridae</taxon>
        <taxon>Pentapetalae</taxon>
        <taxon>rosids</taxon>
        <taxon>malvids</taxon>
        <taxon>Malvales</taxon>
        <taxon>Malvaceae</taxon>
        <taxon>Grewioideae</taxon>
        <taxon>Apeibeae</taxon>
        <taxon>Corchorus</taxon>
    </lineage>
</organism>
<dbReference type="Gramene" id="OMO56342">
    <property type="protein sequence ID" value="OMO56342"/>
    <property type="gene ID" value="CCACVL1_26631"/>
</dbReference>
<accession>A0A1R3GE41</accession>
<dbReference type="Proteomes" id="UP000188268">
    <property type="component" value="Unassembled WGS sequence"/>
</dbReference>
<name>A0A1R3GE41_COCAP</name>
<dbReference type="AlphaFoldDB" id="A0A1R3GE41"/>